<feature type="binding site" evidence="10">
    <location>
        <position position="237"/>
    </location>
    <ligand>
        <name>substrate</name>
    </ligand>
</feature>
<gene>
    <name evidence="10 12" type="primary">pckA</name>
    <name evidence="12" type="ORF">HJG54_18460</name>
</gene>
<feature type="binding site" evidence="10">
    <location>
        <position position="484"/>
    </location>
    <ligand>
        <name>ATP</name>
        <dbReference type="ChEBI" id="CHEBI:30616"/>
    </ligand>
</feature>
<feature type="binding site" evidence="10">
    <location>
        <position position="256"/>
    </location>
    <ligand>
        <name>ATP</name>
        <dbReference type="ChEBI" id="CHEBI:30616"/>
    </ligand>
</feature>
<dbReference type="CDD" id="cd00484">
    <property type="entry name" value="PEPCK_ATP"/>
    <property type="match status" value="1"/>
</dbReference>
<dbReference type="EMBL" id="CP053586">
    <property type="protein sequence ID" value="WNZ24638.1"/>
    <property type="molecule type" value="Genomic_DNA"/>
</dbReference>
<comment type="similarity">
    <text evidence="2 10">Belongs to the phosphoenolpyruvate carboxykinase (ATP) family.</text>
</comment>
<keyword evidence="5 10" id="KW-0547">Nucleotide-binding</keyword>
<dbReference type="GO" id="GO:0046872">
    <property type="term" value="F:metal ion binding"/>
    <property type="evidence" value="ECO:0007669"/>
    <property type="project" value="UniProtKB-KW"/>
</dbReference>
<dbReference type="PIRSF" id="PIRSF006294">
    <property type="entry name" value="PEP_crbxkin"/>
    <property type="match status" value="1"/>
</dbReference>
<evidence type="ECO:0000256" key="3">
    <source>
        <dbReference type="ARBA" id="ARBA00012363"/>
    </source>
</evidence>
<comment type="pathway">
    <text evidence="1 10">Carbohydrate biosynthesis; gluconeogenesis.</text>
</comment>
<comment type="catalytic activity">
    <reaction evidence="9 10">
        <text>oxaloacetate + ATP = phosphoenolpyruvate + ADP + CO2</text>
        <dbReference type="Rhea" id="RHEA:18617"/>
        <dbReference type="ChEBI" id="CHEBI:16452"/>
        <dbReference type="ChEBI" id="CHEBI:16526"/>
        <dbReference type="ChEBI" id="CHEBI:30616"/>
        <dbReference type="ChEBI" id="CHEBI:58702"/>
        <dbReference type="ChEBI" id="CHEBI:456216"/>
        <dbReference type="EC" id="4.1.1.49"/>
    </reaction>
</comment>
<dbReference type="PANTHER" id="PTHR30031">
    <property type="entry name" value="PHOSPHOENOLPYRUVATE CARBOXYKINASE ATP"/>
    <property type="match status" value="1"/>
</dbReference>
<reference evidence="12" key="1">
    <citation type="submission" date="2020-05" db="EMBL/GenBank/DDBJ databases">
        <authorList>
            <person name="Zhu T."/>
            <person name="Keshari N."/>
            <person name="Lu X."/>
        </authorList>
    </citation>
    <scope>NUCLEOTIDE SEQUENCE</scope>
    <source>
        <strain evidence="12">NK1-12</strain>
    </source>
</reference>
<comment type="function">
    <text evidence="10">Involved in the gluconeogenesis. Catalyzes the conversion of oxaloacetate (OAA) to phosphoenolpyruvate (PEP) through direct phosphoryl transfer between the nucleoside triphosphate and OAA.</text>
</comment>
<dbReference type="RefSeq" id="WP_316430528.1">
    <property type="nucleotide sequence ID" value="NZ_CP053586.1"/>
</dbReference>
<feature type="binding site" evidence="10">
    <location>
        <position position="293"/>
    </location>
    <ligand>
        <name>Mn(2+)</name>
        <dbReference type="ChEBI" id="CHEBI:29035"/>
    </ligand>
</feature>
<dbReference type="EC" id="4.1.1.49" evidence="3 10"/>
<evidence type="ECO:0000256" key="11">
    <source>
        <dbReference type="SAM" id="MobiDB-lite"/>
    </source>
</evidence>
<evidence type="ECO:0000256" key="5">
    <source>
        <dbReference type="ARBA" id="ARBA00022741"/>
    </source>
</evidence>
<feature type="region of interest" description="Disordered" evidence="11">
    <location>
        <begin position="1"/>
        <end position="37"/>
    </location>
</feature>
<dbReference type="SUPFAM" id="SSF53795">
    <property type="entry name" value="PEP carboxykinase-like"/>
    <property type="match status" value="1"/>
</dbReference>
<dbReference type="GO" id="GO:0004612">
    <property type="term" value="F:phosphoenolpyruvate carboxykinase (ATP) activity"/>
    <property type="evidence" value="ECO:0007669"/>
    <property type="project" value="UniProtKB-UniRule"/>
</dbReference>
<dbReference type="InterPro" id="IPR008210">
    <property type="entry name" value="PEP_carboxykinase_N"/>
</dbReference>
<dbReference type="InterPro" id="IPR001272">
    <property type="entry name" value="PEP_carboxykinase_ATP"/>
</dbReference>
<dbReference type="InterPro" id="IPR015994">
    <property type="entry name" value="PEPCK_ATP_CS"/>
</dbReference>
<name>A0AA96WFW2_9CYAN</name>
<evidence type="ECO:0000256" key="8">
    <source>
        <dbReference type="ARBA" id="ARBA00023239"/>
    </source>
</evidence>
<evidence type="ECO:0000256" key="4">
    <source>
        <dbReference type="ARBA" id="ARBA00022432"/>
    </source>
</evidence>
<dbReference type="GO" id="GO:0005829">
    <property type="term" value="C:cytosol"/>
    <property type="evidence" value="ECO:0007669"/>
    <property type="project" value="TreeGrafter"/>
</dbReference>
<evidence type="ECO:0000256" key="1">
    <source>
        <dbReference type="ARBA" id="ARBA00004742"/>
    </source>
</evidence>
<evidence type="ECO:0000256" key="7">
    <source>
        <dbReference type="ARBA" id="ARBA00022840"/>
    </source>
</evidence>
<dbReference type="Gene3D" id="3.40.449.10">
    <property type="entry name" value="Phosphoenolpyruvate Carboxykinase, domain 1"/>
    <property type="match status" value="1"/>
</dbReference>
<dbReference type="Gene3D" id="3.90.228.20">
    <property type="match status" value="1"/>
</dbReference>
<evidence type="ECO:0000256" key="2">
    <source>
        <dbReference type="ARBA" id="ARBA00006052"/>
    </source>
</evidence>
<protein>
    <recommendedName>
        <fullName evidence="3 10">Phosphoenolpyruvate carboxykinase (ATP)</fullName>
        <shortName evidence="10">PCK</shortName>
        <shortName evidence="10">PEP carboxykinase</shortName>
        <shortName evidence="10">PEPCK</shortName>
        <ecNumber evidence="3 10">4.1.1.49</ecNumber>
    </recommendedName>
</protein>
<evidence type="ECO:0000256" key="10">
    <source>
        <dbReference type="HAMAP-Rule" id="MF_00453"/>
    </source>
</evidence>
<dbReference type="HAMAP" id="MF_00453">
    <property type="entry name" value="PEPCK_ATP"/>
    <property type="match status" value="1"/>
</dbReference>
<feature type="binding site" evidence="10">
    <location>
        <position position="358"/>
    </location>
    <ligand>
        <name>substrate</name>
    </ligand>
</feature>
<feature type="binding site" evidence="10">
    <location>
        <position position="321"/>
    </location>
    <ligand>
        <name>ATP</name>
        <dbReference type="ChEBI" id="CHEBI:30616"/>
    </ligand>
</feature>
<dbReference type="InterPro" id="IPR013035">
    <property type="entry name" value="PEP_carboxykinase_C"/>
</dbReference>
<keyword evidence="4 10" id="KW-0312">Gluconeogenesis</keyword>
<dbReference type="GO" id="GO:0006094">
    <property type="term" value="P:gluconeogenesis"/>
    <property type="evidence" value="ECO:0007669"/>
    <property type="project" value="UniProtKB-UniRule"/>
</dbReference>
<evidence type="ECO:0000256" key="6">
    <source>
        <dbReference type="ARBA" id="ARBA00022793"/>
    </source>
</evidence>
<dbReference type="AlphaFoldDB" id="A0AA96WFW2"/>
<dbReference type="Gene3D" id="2.170.8.10">
    <property type="entry name" value="Phosphoenolpyruvate Carboxykinase, domain 2"/>
    <property type="match status" value="1"/>
</dbReference>
<feature type="binding site" evidence="10">
    <location>
        <position position="358"/>
    </location>
    <ligand>
        <name>ATP</name>
        <dbReference type="ChEBI" id="CHEBI:30616"/>
    </ligand>
</feature>
<evidence type="ECO:0000313" key="12">
    <source>
        <dbReference type="EMBL" id="WNZ24638.1"/>
    </source>
</evidence>
<comment type="subcellular location">
    <subcellularLocation>
        <location evidence="10">Cytoplasm</location>
    </subcellularLocation>
</comment>
<organism evidence="12">
    <name type="scientific">Leptolyngbya sp. NK1-12</name>
    <dbReference type="NCBI Taxonomy" id="2547451"/>
    <lineage>
        <taxon>Bacteria</taxon>
        <taxon>Bacillati</taxon>
        <taxon>Cyanobacteriota</taxon>
        <taxon>Cyanophyceae</taxon>
        <taxon>Leptolyngbyales</taxon>
        <taxon>Leptolyngbyaceae</taxon>
        <taxon>Leptolyngbya group</taxon>
        <taxon>Leptolyngbya</taxon>
    </lineage>
</organism>
<feature type="binding site" evidence="10">
    <location>
        <position position="237"/>
    </location>
    <ligand>
        <name>ATP</name>
        <dbReference type="ChEBI" id="CHEBI:30616"/>
    </ligand>
</feature>
<dbReference type="Pfam" id="PF01293">
    <property type="entry name" value="PEPCK_ATP"/>
    <property type="match status" value="1"/>
</dbReference>
<dbReference type="NCBIfam" id="NF006820">
    <property type="entry name" value="PRK09344.1-2"/>
    <property type="match status" value="1"/>
</dbReference>
<feature type="binding site" evidence="10">
    <location>
        <position position="96"/>
    </location>
    <ligand>
        <name>substrate</name>
    </ligand>
</feature>
<comment type="cofactor">
    <cofactor evidence="10">
        <name>Mn(2+)</name>
        <dbReference type="ChEBI" id="CHEBI:29035"/>
    </cofactor>
    <text evidence="10">Binds 1 Mn(2+) ion per subunit.</text>
</comment>
<dbReference type="NCBIfam" id="NF006821">
    <property type="entry name" value="PRK09344.1-3"/>
    <property type="match status" value="1"/>
</dbReference>
<keyword evidence="7 10" id="KW-0067">ATP-binding</keyword>
<feature type="binding site" evidence="10">
    <location>
        <position position="231"/>
    </location>
    <ligand>
        <name>substrate</name>
    </ligand>
</feature>
<dbReference type="NCBIfam" id="TIGR00224">
    <property type="entry name" value="pckA"/>
    <property type="match status" value="1"/>
</dbReference>
<feature type="binding site" evidence="10">
    <location>
        <position position="237"/>
    </location>
    <ligand>
        <name>Mn(2+)</name>
        <dbReference type="ChEBI" id="CHEBI:29035"/>
    </ligand>
</feature>
<comment type="caution">
    <text evidence="10">Lacks conserved residue(s) required for the propagation of feature annotation.</text>
</comment>
<evidence type="ECO:0000256" key="9">
    <source>
        <dbReference type="ARBA" id="ARBA00047371"/>
    </source>
</evidence>
<dbReference type="SUPFAM" id="SSF68923">
    <property type="entry name" value="PEP carboxykinase N-terminal domain"/>
    <property type="match status" value="1"/>
</dbReference>
<feature type="compositionally biased region" description="Polar residues" evidence="11">
    <location>
        <begin position="8"/>
        <end position="20"/>
    </location>
</feature>
<proteinExistence type="inferred from homology"/>
<accession>A0AA96WFW2</accession>
<keyword evidence="8 10" id="KW-0456">Lyase</keyword>
<dbReference type="PROSITE" id="PS00532">
    <property type="entry name" value="PEPCK_ATP"/>
    <property type="match status" value="1"/>
</dbReference>
<keyword evidence="10" id="KW-0464">Manganese</keyword>
<keyword evidence="6 10" id="KW-0210">Decarboxylase</keyword>
<dbReference type="PANTHER" id="PTHR30031:SF0">
    <property type="entry name" value="PHOSPHOENOLPYRUVATE CARBOXYKINASE (ATP)"/>
    <property type="match status" value="1"/>
</dbReference>
<feature type="binding site" evidence="10">
    <location>
        <begin position="478"/>
        <end position="479"/>
    </location>
    <ligand>
        <name>ATP</name>
        <dbReference type="ChEBI" id="CHEBI:30616"/>
    </ligand>
</feature>
<keyword evidence="10" id="KW-0963">Cytoplasm</keyword>
<keyword evidence="10" id="KW-0479">Metal-binding</keyword>
<sequence length="569" mass="61815">MTALNPRVNHSQSRAASVSSRLKDELAGSDSVSNPTNLGVAPSVSASLLALGMKNLGQVYRNLAVPALVEHALRRGEGQLSNSGALCVETGKYTGRSPKDRFIVNDPTVSAEVDWNQHNVPISEATFERLYQRALTYVAGRDLYVFDGYAGADPNYRFGVRVINEFAFQNLFAHQLFLRPSAPELQQHRPDFTVIALPGLQGNPELDGLHSEAFIILHLSKRIVLIGGSRYAGEIKKSVFSLLNYHMTKRGVLPMHSAANVGDKGDTALFFGLSGTGKTSLSVDGERRLIGDDEHGWSDDGIFNFEGGCYAKTIHLSQQHEPQIWSALTFGALLENVILDPVTRVPDYDNGQLTENTRAAYPLEHIPNCERSGVGAHPQTIIFLTADAFGVLPPIARLTTAQAMYHFLSGYTSKLAGTERGITTPQATFSACFGQCFFPLSPVVYAEMLGQRLQQHPQTRVFLINTGWSGGGYGVGNRIAIDYTRAMVAAALNGELEQVSYQPHPIFKVLVPTSVPGVPSHVLDPKQTWSDPAAYDQQAIALARSFTKNFAQFTTVSPEIAAAAPNSDA</sequence>
<feature type="binding site" evidence="10">
    <location>
        <position position="256"/>
    </location>
    <ligand>
        <name>Mn(2+)</name>
        <dbReference type="ChEBI" id="CHEBI:29035"/>
    </ligand>
</feature>
<dbReference type="GO" id="GO:0005524">
    <property type="term" value="F:ATP binding"/>
    <property type="evidence" value="ECO:0007669"/>
    <property type="project" value="UniProtKB-UniRule"/>
</dbReference>